<dbReference type="Proteomes" id="UP001430953">
    <property type="component" value="Unassembled WGS sequence"/>
</dbReference>
<reference evidence="1 2" key="1">
    <citation type="submission" date="2023-03" db="EMBL/GenBank/DDBJ databases">
        <title>High recombination rates correlate with genetic variation in Cardiocondyla obscurior ants.</title>
        <authorList>
            <person name="Errbii M."/>
        </authorList>
    </citation>
    <scope>NUCLEOTIDE SEQUENCE [LARGE SCALE GENOMIC DNA]</scope>
    <source>
        <strain evidence="1">Alpha-2009</strain>
        <tissue evidence="1">Whole body</tissue>
    </source>
</reference>
<organism evidence="1 2">
    <name type="scientific">Cardiocondyla obscurior</name>
    <dbReference type="NCBI Taxonomy" id="286306"/>
    <lineage>
        <taxon>Eukaryota</taxon>
        <taxon>Metazoa</taxon>
        <taxon>Ecdysozoa</taxon>
        <taxon>Arthropoda</taxon>
        <taxon>Hexapoda</taxon>
        <taxon>Insecta</taxon>
        <taxon>Pterygota</taxon>
        <taxon>Neoptera</taxon>
        <taxon>Endopterygota</taxon>
        <taxon>Hymenoptera</taxon>
        <taxon>Apocrita</taxon>
        <taxon>Aculeata</taxon>
        <taxon>Formicoidea</taxon>
        <taxon>Formicidae</taxon>
        <taxon>Myrmicinae</taxon>
        <taxon>Cardiocondyla</taxon>
    </lineage>
</organism>
<gene>
    <name evidence="1" type="ORF">PUN28_003245</name>
</gene>
<dbReference type="EMBL" id="JADYXP020000003">
    <property type="protein sequence ID" value="KAL0127865.1"/>
    <property type="molecule type" value="Genomic_DNA"/>
</dbReference>
<name>A0AAW2GJL0_9HYME</name>
<proteinExistence type="predicted"/>
<comment type="caution">
    <text evidence="1">The sequence shown here is derived from an EMBL/GenBank/DDBJ whole genome shotgun (WGS) entry which is preliminary data.</text>
</comment>
<evidence type="ECO:0000313" key="2">
    <source>
        <dbReference type="Proteomes" id="UP001430953"/>
    </source>
</evidence>
<accession>A0AAW2GJL0</accession>
<dbReference type="AlphaFoldDB" id="A0AAW2GJL0"/>
<evidence type="ECO:0000313" key="1">
    <source>
        <dbReference type="EMBL" id="KAL0127865.1"/>
    </source>
</evidence>
<keyword evidence="2" id="KW-1185">Reference proteome</keyword>
<protein>
    <submittedName>
        <fullName evidence="1">Uncharacterized protein</fullName>
    </submittedName>
</protein>
<sequence length="89" mass="9915">MGKNINLCRAFAVCGRLANGPPGLPPICERGVSPSLFLPYHLLDIHATISLCVKRTRGLFFPFRTAVYPGDRRVHEARWRLCITAISHA</sequence>